<sequence length="499" mass="55463">MKLLSFAVAACRYFSTEAAPASKQSHGKHWFFNNKKRFGKNASKAPKRPRIKWTDEQKMALDAVCGGLSVFITGSAGTGKTFLLQHIIKKLKKLHGRSKVYVTAPTGVAACALYGQTLHSFAGVGLGESDRSSLLERVLSDRTACYRWKKVKVLIIDEVSMVDAVLFEKLEYVARSIRVEAGVGDNQSWGGLQLIVCGDFFQIPPVLKKKKKGAKEFAFEAHCWDSSFDLQMELTTIFRQSDALLIKLLQGMRKGEIDDDDLKILEGCCSGYEPHPSAVRIFPRNEDVEKVNKMKMESLDQEIYVYKAEDSGETKWIRQLKSGIAPDELKMCVGARVMLTKNINTFRKLVNGSTGTLKAFVPVSEKEYQLSDNMCSHGSLLPLVVMDSGTELLVEPETWVVLDGDKTVAYARQIPLILSWALSIHKCQGMTLENLDTNLSRVFDFGMVYVALSRVKSLGGLHLSGLNPAKIKAHPKVLQFYQKFSGKQDKNVAAGDTSD</sequence>
<protein>
    <recommendedName>
        <fullName evidence="9">ATP-dependent DNA helicase</fullName>
        <ecNumber evidence="9">5.6.2.3</ecNumber>
    </recommendedName>
</protein>
<evidence type="ECO:0000256" key="5">
    <source>
        <dbReference type="ARBA" id="ARBA00022840"/>
    </source>
</evidence>
<dbReference type="InterPro" id="IPR049163">
    <property type="entry name" value="Pif1-like_2B_dom"/>
</dbReference>
<dbReference type="Pfam" id="PF21530">
    <property type="entry name" value="Pif1_2B_dom"/>
    <property type="match status" value="1"/>
</dbReference>
<keyword evidence="5 9" id="KW-0067">ATP-binding</keyword>
<organism evidence="11 12">
    <name type="scientific">Dorcoceras hygrometricum</name>
    <dbReference type="NCBI Taxonomy" id="472368"/>
    <lineage>
        <taxon>Eukaryota</taxon>
        <taxon>Viridiplantae</taxon>
        <taxon>Streptophyta</taxon>
        <taxon>Embryophyta</taxon>
        <taxon>Tracheophyta</taxon>
        <taxon>Spermatophyta</taxon>
        <taxon>Magnoliopsida</taxon>
        <taxon>eudicotyledons</taxon>
        <taxon>Gunneridae</taxon>
        <taxon>Pentapetalae</taxon>
        <taxon>asterids</taxon>
        <taxon>lamiids</taxon>
        <taxon>Lamiales</taxon>
        <taxon>Gesneriaceae</taxon>
        <taxon>Didymocarpoideae</taxon>
        <taxon>Trichosporeae</taxon>
        <taxon>Loxocarpinae</taxon>
        <taxon>Dorcoceras</taxon>
    </lineage>
</organism>
<dbReference type="EC" id="5.6.2.3" evidence="9"/>
<accession>A0A2Z7BYM2</accession>
<keyword evidence="1 9" id="KW-0547">Nucleotide-binding</keyword>
<dbReference type="GO" id="GO:0000723">
    <property type="term" value="P:telomere maintenance"/>
    <property type="evidence" value="ECO:0007669"/>
    <property type="project" value="InterPro"/>
</dbReference>
<dbReference type="Gene3D" id="3.40.50.300">
    <property type="entry name" value="P-loop containing nucleotide triphosphate hydrolases"/>
    <property type="match status" value="1"/>
</dbReference>
<evidence type="ECO:0000256" key="8">
    <source>
        <dbReference type="ARBA" id="ARBA00023235"/>
    </source>
</evidence>
<dbReference type="InterPro" id="IPR027417">
    <property type="entry name" value="P-loop_NTPase"/>
</dbReference>
<proteinExistence type="inferred from homology"/>
<comment type="similarity">
    <text evidence="9">Belongs to the helicase family.</text>
</comment>
<dbReference type="GO" id="GO:0005524">
    <property type="term" value="F:ATP binding"/>
    <property type="evidence" value="ECO:0007669"/>
    <property type="project" value="UniProtKB-KW"/>
</dbReference>
<comment type="cofactor">
    <cofactor evidence="9">
        <name>Mg(2+)</name>
        <dbReference type="ChEBI" id="CHEBI:18420"/>
    </cofactor>
</comment>
<evidence type="ECO:0000256" key="7">
    <source>
        <dbReference type="ARBA" id="ARBA00023204"/>
    </source>
</evidence>
<dbReference type="CDD" id="cd18037">
    <property type="entry name" value="DEXSc_Pif1_like"/>
    <property type="match status" value="1"/>
</dbReference>
<feature type="domain" description="AAA+ ATPase" evidence="10">
    <location>
        <begin position="66"/>
        <end position="238"/>
    </location>
</feature>
<dbReference type="GO" id="GO:0006281">
    <property type="term" value="P:DNA repair"/>
    <property type="evidence" value="ECO:0007669"/>
    <property type="project" value="UniProtKB-KW"/>
</dbReference>
<evidence type="ECO:0000256" key="9">
    <source>
        <dbReference type="RuleBase" id="RU363044"/>
    </source>
</evidence>
<evidence type="ECO:0000256" key="2">
    <source>
        <dbReference type="ARBA" id="ARBA00022763"/>
    </source>
</evidence>
<dbReference type="GO" id="GO:0043139">
    <property type="term" value="F:5'-3' DNA helicase activity"/>
    <property type="evidence" value="ECO:0007669"/>
    <property type="project" value="UniProtKB-EC"/>
</dbReference>
<keyword evidence="7 9" id="KW-0234">DNA repair</keyword>
<keyword evidence="4 9" id="KW-0347">Helicase</keyword>
<dbReference type="EMBL" id="KV000940">
    <property type="protein sequence ID" value="KZV39494.1"/>
    <property type="molecule type" value="Genomic_DNA"/>
</dbReference>
<dbReference type="SMART" id="SM00382">
    <property type="entry name" value="AAA"/>
    <property type="match status" value="1"/>
</dbReference>
<evidence type="ECO:0000313" key="11">
    <source>
        <dbReference type="EMBL" id="KZV39494.1"/>
    </source>
</evidence>
<reference evidence="11 12" key="1">
    <citation type="journal article" date="2015" name="Proc. Natl. Acad. Sci. U.S.A.">
        <title>The resurrection genome of Boea hygrometrica: A blueprint for survival of dehydration.</title>
        <authorList>
            <person name="Xiao L."/>
            <person name="Yang G."/>
            <person name="Zhang L."/>
            <person name="Yang X."/>
            <person name="Zhao S."/>
            <person name="Ji Z."/>
            <person name="Zhou Q."/>
            <person name="Hu M."/>
            <person name="Wang Y."/>
            <person name="Chen M."/>
            <person name="Xu Y."/>
            <person name="Jin H."/>
            <person name="Xiao X."/>
            <person name="Hu G."/>
            <person name="Bao F."/>
            <person name="Hu Y."/>
            <person name="Wan P."/>
            <person name="Li L."/>
            <person name="Deng X."/>
            <person name="Kuang T."/>
            <person name="Xiang C."/>
            <person name="Zhu J.K."/>
            <person name="Oliver M.J."/>
            <person name="He Y."/>
        </authorList>
    </citation>
    <scope>NUCLEOTIDE SEQUENCE [LARGE SCALE GENOMIC DNA]</scope>
    <source>
        <strain evidence="12">cv. XS01</strain>
    </source>
</reference>
<keyword evidence="6" id="KW-0238">DNA-binding</keyword>
<comment type="catalytic activity">
    <reaction evidence="9">
        <text>ATP + H2O = ADP + phosphate + H(+)</text>
        <dbReference type="Rhea" id="RHEA:13065"/>
        <dbReference type="ChEBI" id="CHEBI:15377"/>
        <dbReference type="ChEBI" id="CHEBI:15378"/>
        <dbReference type="ChEBI" id="CHEBI:30616"/>
        <dbReference type="ChEBI" id="CHEBI:43474"/>
        <dbReference type="ChEBI" id="CHEBI:456216"/>
        <dbReference type="EC" id="5.6.2.3"/>
    </reaction>
</comment>
<keyword evidence="12" id="KW-1185">Reference proteome</keyword>
<dbReference type="InterPro" id="IPR010285">
    <property type="entry name" value="DNA_helicase_pif1-like_DEAD"/>
</dbReference>
<dbReference type="GO" id="GO:0016887">
    <property type="term" value="F:ATP hydrolysis activity"/>
    <property type="evidence" value="ECO:0007669"/>
    <property type="project" value="RHEA"/>
</dbReference>
<evidence type="ECO:0000256" key="4">
    <source>
        <dbReference type="ARBA" id="ARBA00022806"/>
    </source>
</evidence>
<keyword evidence="9" id="KW-0233">DNA recombination</keyword>
<name>A0A2Z7BYM2_9LAMI</name>
<evidence type="ECO:0000256" key="3">
    <source>
        <dbReference type="ARBA" id="ARBA00022801"/>
    </source>
</evidence>
<dbReference type="Proteomes" id="UP000250235">
    <property type="component" value="Unassembled WGS sequence"/>
</dbReference>
<dbReference type="OrthoDB" id="272985at2759"/>
<dbReference type="InterPro" id="IPR051055">
    <property type="entry name" value="PIF1_helicase"/>
</dbReference>
<keyword evidence="3 9" id="KW-0378">Hydrolase</keyword>
<dbReference type="GO" id="GO:0006310">
    <property type="term" value="P:DNA recombination"/>
    <property type="evidence" value="ECO:0007669"/>
    <property type="project" value="UniProtKB-KW"/>
</dbReference>
<dbReference type="PANTHER" id="PTHR47642:SF5">
    <property type="entry name" value="ATP-DEPENDENT DNA HELICASE"/>
    <property type="match status" value="1"/>
</dbReference>
<gene>
    <name evidence="11" type="ORF">F511_28158</name>
</gene>
<dbReference type="SUPFAM" id="SSF52540">
    <property type="entry name" value="P-loop containing nucleoside triphosphate hydrolases"/>
    <property type="match status" value="2"/>
</dbReference>
<dbReference type="AlphaFoldDB" id="A0A2Z7BYM2"/>
<evidence type="ECO:0000256" key="6">
    <source>
        <dbReference type="ARBA" id="ARBA00023125"/>
    </source>
</evidence>
<evidence type="ECO:0000313" key="12">
    <source>
        <dbReference type="Proteomes" id="UP000250235"/>
    </source>
</evidence>
<dbReference type="CDD" id="cd18809">
    <property type="entry name" value="SF1_C_RecD"/>
    <property type="match status" value="1"/>
</dbReference>
<evidence type="ECO:0000256" key="1">
    <source>
        <dbReference type="ARBA" id="ARBA00022741"/>
    </source>
</evidence>
<dbReference type="InterPro" id="IPR003593">
    <property type="entry name" value="AAA+_ATPase"/>
</dbReference>
<keyword evidence="8" id="KW-0413">Isomerase</keyword>
<evidence type="ECO:0000259" key="10">
    <source>
        <dbReference type="SMART" id="SM00382"/>
    </source>
</evidence>
<dbReference type="Pfam" id="PF05970">
    <property type="entry name" value="PIF1"/>
    <property type="match status" value="1"/>
</dbReference>
<keyword evidence="2 9" id="KW-0227">DNA damage</keyword>
<dbReference type="PANTHER" id="PTHR47642">
    <property type="entry name" value="ATP-DEPENDENT DNA HELICASE"/>
    <property type="match status" value="1"/>
</dbReference>